<organism evidence="1">
    <name type="scientific">Arundo donax</name>
    <name type="common">Giant reed</name>
    <name type="synonym">Donax arundinaceus</name>
    <dbReference type="NCBI Taxonomy" id="35708"/>
    <lineage>
        <taxon>Eukaryota</taxon>
        <taxon>Viridiplantae</taxon>
        <taxon>Streptophyta</taxon>
        <taxon>Embryophyta</taxon>
        <taxon>Tracheophyta</taxon>
        <taxon>Spermatophyta</taxon>
        <taxon>Magnoliopsida</taxon>
        <taxon>Liliopsida</taxon>
        <taxon>Poales</taxon>
        <taxon>Poaceae</taxon>
        <taxon>PACMAD clade</taxon>
        <taxon>Arundinoideae</taxon>
        <taxon>Arundineae</taxon>
        <taxon>Arundo</taxon>
    </lineage>
</organism>
<evidence type="ECO:0000313" key="1">
    <source>
        <dbReference type="EMBL" id="JAD16571.1"/>
    </source>
</evidence>
<dbReference type="EMBL" id="GBRH01281324">
    <property type="protein sequence ID" value="JAD16571.1"/>
    <property type="molecule type" value="Transcribed_RNA"/>
</dbReference>
<protein>
    <submittedName>
        <fullName evidence="1">Uncharacterized protein</fullName>
    </submittedName>
</protein>
<reference evidence="1" key="2">
    <citation type="journal article" date="2015" name="Data Brief">
        <title>Shoot transcriptome of the giant reed, Arundo donax.</title>
        <authorList>
            <person name="Barrero R.A."/>
            <person name="Guerrero F.D."/>
            <person name="Moolhuijzen P."/>
            <person name="Goolsby J.A."/>
            <person name="Tidwell J."/>
            <person name="Bellgard S.E."/>
            <person name="Bellgard M.I."/>
        </authorList>
    </citation>
    <scope>NUCLEOTIDE SEQUENCE</scope>
    <source>
        <tissue evidence="1">Shoot tissue taken approximately 20 cm above the soil surface</tissue>
    </source>
</reference>
<sequence>MPFQPAELNYYHTFTYIHLHKNCLFILVLRLATIVILEAQQLRSQKSTINLSRTGTMAISHNTSAILLP</sequence>
<dbReference type="AlphaFoldDB" id="A0A0A9TWZ4"/>
<proteinExistence type="predicted"/>
<name>A0A0A9TWZ4_ARUDO</name>
<accession>A0A0A9TWZ4</accession>
<reference evidence="1" key="1">
    <citation type="submission" date="2014-09" db="EMBL/GenBank/DDBJ databases">
        <authorList>
            <person name="Magalhaes I.L.F."/>
            <person name="Oliveira U."/>
            <person name="Santos F.R."/>
            <person name="Vidigal T.H.D.A."/>
            <person name="Brescovit A.D."/>
            <person name="Santos A.J."/>
        </authorList>
    </citation>
    <scope>NUCLEOTIDE SEQUENCE</scope>
    <source>
        <tissue evidence="1">Shoot tissue taken approximately 20 cm above the soil surface</tissue>
    </source>
</reference>